<protein>
    <recommendedName>
        <fullName evidence="3">FAD dependent oxidoreductase domain-containing protein</fullName>
    </recommendedName>
</protein>
<dbReference type="Pfam" id="PF01266">
    <property type="entry name" value="DAO"/>
    <property type="match status" value="1"/>
</dbReference>
<name>A0AAN6RCZ1_9PLEO</name>
<reference evidence="4 5" key="1">
    <citation type="submission" date="2021-02" db="EMBL/GenBank/DDBJ databases">
        <title>Genome assembly of Pseudopithomyces chartarum.</title>
        <authorList>
            <person name="Jauregui R."/>
            <person name="Singh J."/>
            <person name="Voisey C."/>
        </authorList>
    </citation>
    <scope>NUCLEOTIDE SEQUENCE [LARGE SCALE GENOMIC DNA]</scope>
    <source>
        <strain evidence="4 5">AGR01</strain>
    </source>
</reference>
<dbReference type="InterPro" id="IPR006076">
    <property type="entry name" value="FAD-dep_OxRdtase"/>
</dbReference>
<dbReference type="InterPro" id="IPR036188">
    <property type="entry name" value="FAD/NAD-bd_sf"/>
</dbReference>
<dbReference type="AlphaFoldDB" id="A0AAN6RCZ1"/>
<dbReference type="EMBL" id="WVTA01000014">
    <property type="protein sequence ID" value="KAK3202519.1"/>
    <property type="molecule type" value="Genomic_DNA"/>
</dbReference>
<dbReference type="Gene3D" id="3.50.50.60">
    <property type="entry name" value="FAD/NAD(P)-binding domain"/>
    <property type="match status" value="1"/>
</dbReference>
<evidence type="ECO:0000259" key="3">
    <source>
        <dbReference type="Pfam" id="PF01266"/>
    </source>
</evidence>
<dbReference type="PANTHER" id="PTHR13847">
    <property type="entry name" value="SARCOSINE DEHYDROGENASE-RELATED"/>
    <property type="match status" value="1"/>
</dbReference>
<organism evidence="4 5">
    <name type="scientific">Pseudopithomyces chartarum</name>
    <dbReference type="NCBI Taxonomy" id="1892770"/>
    <lineage>
        <taxon>Eukaryota</taxon>
        <taxon>Fungi</taxon>
        <taxon>Dikarya</taxon>
        <taxon>Ascomycota</taxon>
        <taxon>Pezizomycotina</taxon>
        <taxon>Dothideomycetes</taxon>
        <taxon>Pleosporomycetidae</taxon>
        <taxon>Pleosporales</taxon>
        <taxon>Massarineae</taxon>
        <taxon>Didymosphaeriaceae</taxon>
        <taxon>Pseudopithomyces</taxon>
    </lineage>
</organism>
<accession>A0AAN6RCZ1</accession>
<evidence type="ECO:0000313" key="4">
    <source>
        <dbReference type="EMBL" id="KAK3202519.1"/>
    </source>
</evidence>
<evidence type="ECO:0000256" key="1">
    <source>
        <dbReference type="ARBA" id="ARBA00023002"/>
    </source>
</evidence>
<dbReference type="PANTHER" id="PTHR13847:SF289">
    <property type="entry name" value="GLYCINE OXIDASE"/>
    <property type="match status" value="1"/>
</dbReference>
<dbReference type="GO" id="GO:0005737">
    <property type="term" value="C:cytoplasm"/>
    <property type="evidence" value="ECO:0007669"/>
    <property type="project" value="TreeGrafter"/>
</dbReference>
<keyword evidence="1" id="KW-0560">Oxidoreductase</keyword>
<keyword evidence="5" id="KW-1185">Reference proteome</keyword>
<comment type="caution">
    <text evidence="4">The sequence shown here is derived from an EMBL/GenBank/DDBJ whole genome shotgun (WGS) entry which is preliminary data.</text>
</comment>
<evidence type="ECO:0000313" key="5">
    <source>
        <dbReference type="Proteomes" id="UP001280581"/>
    </source>
</evidence>
<evidence type="ECO:0000256" key="2">
    <source>
        <dbReference type="SAM" id="MobiDB-lite"/>
    </source>
</evidence>
<feature type="region of interest" description="Disordered" evidence="2">
    <location>
        <begin position="375"/>
        <end position="395"/>
    </location>
</feature>
<sequence length="420" mass="44939">MTAVSIAAQQHPLNALHVLGAAMSSFEVPQNVVVIGGGIVGSSIAWHLSQSNTTNTTIVAAKVGGVATPNSFAWVNAGSTDAKFYYDFRRRSMNRWRQIEQEVSGLSEYINWGGSLNWEIANETERTEYGEKLTSWGYGVVTVNKSEIASTYVPEFKEDFLPNWALRYTEEGQMEAHIVAEKFVETAQARGAGLVEANVTSFLKENGRIAGVVLENGDTIRADHNVTLPLTPKAGLLANTVPLDEEVISTIAYTNDLHIRQTVDGRIRFGSDYSGADPGNDPQAVADDLFSKLQAAFKGGDKFQYDYYTIGYRPTPEDGFPILGETGVDGLTVAVMHSGVSNGALVGELISKQVLTGQKDPALADFLLSRFSNTTATPTSNNSNPTSAPQPTASEFTGGAARISAAATALCAAAVVLFVL</sequence>
<feature type="compositionally biased region" description="Low complexity" evidence="2">
    <location>
        <begin position="375"/>
        <end position="392"/>
    </location>
</feature>
<feature type="domain" description="FAD dependent oxidoreductase" evidence="3">
    <location>
        <begin position="32"/>
        <end position="352"/>
    </location>
</feature>
<proteinExistence type="predicted"/>
<dbReference type="GO" id="GO:0016491">
    <property type="term" value="F:oxidoreductase activity"/>
    <property type="evidence" value="ECO:0007669"/>
    <property type="project" value="UniProtKB-KW"/>
</dbReference>
<dbReference type="Proteomes" id="UP001280581">
    <property type="component" value="Unassembled WGS sequence"/>
</dbReference>
<dbReference type="Gene3D" id="3.30.9.10">
    <property type="entry name" value="D-Amino Acid Oxidase, subunit A, domain 2"/>
    <property type="match status" value="1"/>
</dbReference>
<dbReference type="SUPFAM" id="SSF51905">
    <property type="entry name" value="FAD/NAD(P)-binding domain"/>
    <property type="match status" value="1"/>
</dbReference>
<gene>
    <name evidence="4" type="ORF">GRF29_161g1580662</name>
</gene>